<keyword evidence="6" id="KW-0521">NADP</keyword>
<dbReference type="InterPro" id="IPR017927">
    <property type="entry name" value="FAD-bd_FR_type"/>
</dbReference>
<evidence type="ECO:0000256" key="5">
    <source>
        <dbReference type="ARBA" id="ARBA00022827"/>
    </source>
</evidence>
<dbReference type="Pfam" id="PF00175">
    <property type="entry name" value="NAD_binding_1"/>
    <property type="match status" value="1"/>
</dbReference>
<dbReference type="InterPro" id="IPR001709">
    <property type="entry name" value="Flavoprot_Pyr_Nucl_cyt_Rdtase"/>
</dbReference>
<proteinExistence type="predicted"/>
<organism evidence="10 11">
    <name type="scientific">Meripilus lineatus</name>
    <dbReference type="NCBI Taxonomy" id="2056292"/>
    <lineage>
        <taxon>Eukaryota</taxon>
        <taxon>Fungi</taxon>
        <taxon>Dikarya</taxon>
        <taxon>Basidiomycota</taxon>
        <taxon>Agaricomycotina</taxon>
        <taxon>Agaricomycetes</taxon>
        <taxon>Polyporales</taxon>
        <taxon>Meripilaceae</taxon>
        <taxon>Meripilus</taxon>
    </lineage>
</organism>
<evidence type="ECO:0000256" key="1">
    <source>
        <dbReference type="ARBA" id="ARBA00001917"/>
    </source>
</evidence>
<dbReference type="SUPFAM" id="SSF63380">
    <property type="entry name" value="Riboflavin synthase domain-like"/>
    <property type="match status" value="1"/>
</dbReference>
<evidence type="ECO:0000256" key="4">
    <source>
        <dbReference type="ARBA" id="ARBA00022643"/>
    </source>
</evidence>
<dbReference type="GO" id="GO:0010181">
    <property type="term" value="F:FMN binding"/>
    <property type="evidence" value="ECO:0007669"/>
    <property type="project" value="InterPro"/>
</dbReference>
<dbReference type="InterPro" id="IPR001094">
    <property type="entry name" value="Flavdoxin-like"/>
</dbReference>
<dbReference type="Gene3D" id="3.40.50.360">
    <property type="match status" value="1"/>
</dbReference>
<protein>
    <recommendedName>
        <fullName evidence="12">NADPH-dependent diflavin oxidoreductase 1</fullName>
    </recommendedName>
</protein>
<dbReference type="Gene3D" id="2.40.30.10">
    <property type="entry name" value="Translation factors"/>
    <property type="match status" value="1"/>
</dbReference>
<dbReference type="GO" id="GO:0016491">
    <property type="term" value="F:oxidoreductase activity"/>
    <property type="evidence" value="ECO:0007669"/>
    <property type="project" value="UniProtKB-KW"/>
</dbReference>
<keyword evidence="3" id="KW-0285">Flavoprotein</keyword>
<dbReference type="GO" id="GO:0005829">
    <property type="term" value="C:cytosol"/>
    <property type="evidence" value="ECO:0007669"/>
    <property type="project" value="TreeGrafter"/>
</dbReference>
<sequence length="466" mass="52974">MLLRSDLPSDLFEDLDFAVFGLGDSSYEKFCWPAKLLARRLVSLGANEVCERGEGDEQHHLGIDGALISWLEKLSTSLLELFPLPSGVEVSLDGNSLPPPRVSMVPEVDASPNETNLFPPEYHFATLISNERTTSQDWYQDVRHIEFEFDQDISYEPGDVAVIHPEVGAAEVDSFIIDLGYANDADTLFRIQHTQPDQSLPDHMPTTLTLRQLFTRFLDITAIPRRSFFSYLRHFATNDLETEKIEEFLSEEGADDLYEYTTLVHRTIREVIADFRSVRIPKEYFFDVFPPLRPREFSIACSNLEHRRRIQLCVAIVQYRTKLKLPRMGVTTTYLASLSPGTRIMVGIKPGGLIRLPNDPSTPIICVGPGTGIAPIRSVLEQRIFQGSTENTLYQGCRSAQSDHHYKDQFEDYAKKDAMTYRVAFSRDGPPGEKRIYVQDMISQDSKRVSELLYEKDAWVIISGYA</sequence>
<name>A0AAD5UV75_9APHY</name>
<dbReference type="AlphaFoldDB" id="A0AAD5UV75"/>
<dbReference type="InterPro" id="IPR039261">
    <property type="entry name" value="FNR_nucleotide-bd"/>
</dbReference>
<dbReference type="InterPro" id="IPR023173">
    <property type="entry name" value="NADPH_Cyt_P450_Rdtase_alpha"/>
</dbReference>
<keyword evidence="7" id="KW-0560">Oxidoreductase</keyword>
<keyword evidence="11" id="KW-1185">Reference proteome</keyword>
<gene>
    <name evidence="10" type="ORF">NLI96_g10410</name>
</gene>
<accession>A0AAD5UV75</accession>
<keyword evidence="5" id="KW-0274">FAD</keyword>
<evidence type="ECO:0000256" key="6">
    <source>
        <dbReference type="ARBA" id="ARBA00022857"/>
    </source>
</evidence>
<dbReference type="PANTHER" id="PTHR19384">
    <property type="entry name" value="NITRIC OXIDE SYNTHASE-RELATED"/>
    <property type="match status" value="1"/>
</dbReference>
<dbReference type="PROSITE" id="PS51384">
    <property type="entry name" value="FAD_FR"/>
    <property type="match status" value="1"/>
</dbReference>
<dbReference type="SUPFAM" id="SSF52343">
    <property type="entry name" value="Ferredoxin reductase-like, C-terminal NADP-linked domain"/>
    <property type="match status" value="1"/>
</dbReference>
<dbReference type="PANTHER" id="PTHR19384:SF10">
    <property type="entry name" value="NADPH-DEPENDENT DIFLAVIN OXIDOREDUCTASE 1"/>
    <property type="match status" value="1"/>
</dbReference>
<dbReference type="Proteomes" id="UP001212997">
    <property type="component" value="Unassembled WGS sequence"/>
</dbReference>
<dbReference type="EMBL" id="JANAWD010000587">
    <property type="protein sequence ID" value="KAJ3477514.1"/>
    <property type="molecule type" value="Genomic_DNA"/>
</dbReference>
<dbReference type="Pfam" id="PF00258">
    <property type="entry name" value="Flavodoxin_1"/>
    <property type="match status" value="1"/>
</dbReference>
<comment type="cofactor">
    <cofactor evidence="2">
        <name>FAD</name>
        <dbReference type="ChEBI" id="CHEBI:57692"/>
    </cofactor>
</comment>
<evidence type="ECO:0000259" key="9">
    <source>
        <dbReference type="PROSITE" id="PS51384"/>
    </source>
</evidence>
<dbReference type="InterPro" id="IPR017938">
    <property type="entry name" value="Riboflavin_synthase-like_b-brl"/>
</dbReference>
<evidence type="ECO:0000256" key="7">
    <source>
        <dbReference type="ARBA" id="ARBA00023002"/>
    </source>
</evidence>
<evidence type="ECO:0000313" key="10">
    <source>
        <dbReference type="EMBL" id="KAJ3477514.1"/>
    </source>
</evidence>
<dbReference type="GO" id="GO:0050660">
    <property type="term" value="F:flavin adenine dinucleotide binding"/>
    <property type="evidence" value="ECO:0007669"/>
    <property type="project" value="TreeGrafter"/>
</dbReference>
<dbReference type="InterPro" id="IPR008254">
    <property type="entry name" value="Flavodoxin/NO_synth"/>
</dbReference>
<keyword evidence="4" id="KW-0288">FMN</keyword>
<evidence type="ECO:0000256" key="2">
    <source>
        <dbReference type="ARBA" id="ARBA00001974"/>
    </source>
</evidence>
<evidence type="ECO:0000256" key="3">
    <source>
        <dbReference type="ARBA" id="ARBA00022630"/>
    </source>
</evidence>
<dbReference type="PRINTS" id="PR00369">
    <property type="entry name" value="FLAVODOXIN"/>
</dbReference>
<dbReference type="InterPro" id="IPR003097">
    <property type="entry name" value="CysJ-like_FAD-binding"/>
</dbReference>
<dbReference type="Gene3D" id="3.40.50.80">
    <property type="entry name" value="Nucleotide-binding domain of ferredoxin-NADP reductase (FNR) module"/>
    <property type="match status" value="1"/>
</dbReference>
<dbReference type="Pfam" id="PF00667">
    <property type="entry name" value="FAD_binding_1"/>
    <property type="match status" value="1"/>
</dbReference>
<dbReference type="InterPro" id="IPR001433">
    <property type="entry name" value="OxRdtase_FAD/NAD-bd"/>
</dbReference>
<feature type="domain" description="FAD-binding FR-type" evidence="9">
    <location>
        <begin position="120"/>
        <end position="357"/>
    </location>
</feature>
<feature type="domain" description="Flavodoxin-like" evidence="8">
    <location>
        <begin position="1"/>
        <end position="75"/>
    </location>
</feature>
<dbReference type="Gene3D" id="1.20.990.10">
    <property type="entry name" value="NADPH-cytochrome p450 Reductase, Chain A, domain 3"/>
    <property type="match status" value="1"/>
</dbReference>
<dbReference type="SUPFAM" id="SSF52218">
    <property type="entry name" value="Flavoproteins"/>
    <property type="match status" value="1"/>
</dbReference>
<evidence type="ECO:0000313" key="11">
    <source>
        <dbReference type="Proteomes" id="UP001212997"/>
    </source>
</evidence>
<comment type="caution">
    <text evidence="10">The sequence shown here is derived from an EMBL/GenBank/DDBJ whole genome shotgun (WGS) entry which is preliminary data.</text>
</comment>
<evidence type="ECO:0008006" key="12">
    <source>
        <dbReference type="Google" id="ProtNLM"/>
    </source>
</evidence>
<reference evidence="10" key="1">
    <citation type="submission" date="2022-07" db="EMBL/GenBank/DDBJ databases">
        <title>Genome Sequence of Physisporinus lineatus.</title>
        <authorList>
            <person name="Buettner E."/>
        </authorList>
    </citation>
    <scope>NUCLEOTIDE SEQUENCE</scope>
    <source>
        <strain evidence="10">VT162</strain>
    </source>
</reference>
<dbReference type="PROSITE" id="PS50902">
    <property type="entry name" value="FLAVODOXIN_LIKE"/>
    <property type="match status" value="1"/>
</dbReference>
<dbReference type="PRINTS" id="PR00371">
    <property type="entry name" value="FPNCR"/>
</dbReference>
<comment type="cofactor">
    <cofactor evidence="1">
        <name>FMN</name>
        <dbReference type="ChEBI" id="CHEBI:58210"/>
    </cofactor>
</comment>
<dbReference type="InterPro" id="IPR029039">
    <property type="entry name" value="Flavoprotein-like_sf"/>
</dbReference>
<evidence type="ECO:0000259" key="8">
    <source>
        <dbReference type="PROSITE" id="PS50902"/>
    </source>
</evidence>